<sequence>MERSLAVQLSDALADLAERAEASVVRVEGGGRFPMSGAAWSADGVVVTCHHGLERDEGIEVGLPGGETVRAELVGADPATDLAVLRAATGGLPVPAFAEAPPRAGALLLALSRPGRAVRAGLAVAARVSPRPWRTPAGGRLDRYVELDLSAAPGLSGSLVLSLDGAAVGIATAGFGRGAPVALPPATLRRVVGALLSHGRVRRGYLGLASLPVALSPAAARAAGAGAGLLVTAVEEESPAGREGLLLGDVLLAADGEPLRHPGDLQPILEEERIGAAARLRVLRAGEVRELAITVGERPGARP</sequence>
<comment type="similarity">
    <text evidence="1">Belongs to the peptidase S1C family.</text>
</comment>
<dbReference type="InterPro" id="IPR043504">
    <property type="entry name" value="Peptidase_S1_PA_chymotrypsin"/>
</dbReference>
<keyword evidence="2 5" id="KW-0645">Protease</keyword>
<reference evidence="6" key="1">
    <citation type="journal article" date="2022" name="Int. J. Syst. Evol. Microbiol.">
        <title>Anaeromyxobacter oryzae sp. nov., Anaeromyxobacter diazotrophicus sp. nov. and Anaeromyxobacter paludicola sp. nov., isolated from paddy soils.</title>
        <authorList>
            <person name="Itoh H."/>
            <person name="Xu Z."/>
            <person name="Mise K."/>
            <person name="Masuda Y."/>
            <person name="Ushijima N."/>
            <person name="Hayakawa C."/>
            <person name="Shiratori Y."/>
            <person name="Senoo K."/>
        </authorList>
    </citation>
    <scope>NUCLEOTIDE SEQUENCE [LARGE SCALE GENOMIC DNA]</scope>
    <source>
        <strain evidence="6">Red630</strain>
    </source>
</reference>
<evidence type="ECO:0000256" key="1">
    <source>
        <dbReference type="ARBA" id="ARBA00010541"/>
    </source>
</evidence>
<evidence type="ECO:0000259" key="4">
    <source>
        <dbReference type="PROSITE" id="PS50106"/>
    </source>
</evidence>
<organism evidence="5 6">
    <name type="scientific">Anaeromyxobacter paludicola</name>
    <dbReference type="NCBI Taxonomy" id="2918171"/>
    <lineage>
        <taxon>Bacteria</taxon>
        <taxon>Pseudomonadati</taxon>
        <taxon>Myxococcota</taxon>
        <taxon>Myxococcia</taxon>
        <taxon>Myxococcales</taxon>
        <taxon>Cystobacterineae</taxon>
        <taxon>Anaeromyxobacteraceae</taxon>
        <taxon>Anaeromyxobacter</taxon>
    </lineage>
</organism>
<dbReference type="PROSITE" id="PS50106">
    <property type="entry name" value="PDZ"/>
    <property type="match status" value="1"/>
</dbReference>
<dbReference type="GO" id="GO:0008233">
    <property type="term" value="F:peptidase activity"/>
    <property type="evidence" value="ECO:0007669"/>
    <property type="project" value="UniProtKB-KW"/>
</dbReference>
<dbReference type="EMBL" id="AP025592">
    <property type="protein sequence ID" value="BDG10461.1"/>
    <property type="molecule type" value="Genomic_DNA"/>
</dbReference>
<feature type="domain" description="PDZ" evidence="4">
    <location>
        <begin position="195"/>
        <end position="286"/>
    </location>
</feature>
<dbReference type="Gene3D" id="2.40.10.10">
    <property type="entry name" value="Trypsin-like serine proteases"/>
    <property type="match status" value="2"/>
</dbReference>
<dbReference type="Pfam" id="PF13180">
    <property type="entry name" value="PDZ_2"/>
    <property type="match status" value="1"/>
</dbReference>
<dbReference type="Gene3D" id="2.30.42.10">
    <property type="match status" value="1"/>
</dbReference>
<dbReference type="InterPro" id="IPR036034">
    <property type="entry name" value="PDZ_sf"/>
</dbReference>
<evidence type="ECO:0000256" key="2">
    <source>
        <dbReference type="ARBA" id="ARBA00022670"/>
    </source>
</evidence>
<gene>
    <name evidence="5" type="ORF">AMPC_35740</name>
</gene>
<evidence type="ECO:0000313" key="6">
    <source>
        <dbReference type="Proteomes" id="UP001162734"/>
    </source>
</evidence>
<accession>A0ABN6NBN7</accession>
<dbReference type="Pfam" id="PF13365">
    <property type="entry name" value="Trypsin_2"/>
    <property type="match status" value="1"/>
</dbReference>
<dbReference type="InterPro" id="IPR001478">
    <property type="entry name" value="PDZ"/>
</dbReference>
<dbReference type="InterPro" id="IPR009003">
    <property type="entry name" value="Peptidase_S1_PA"/>
</dbReference>
<dbReference type="SMART" id="SM00228">
    <property type="entry name" value="PDZ"/>
    <property type="match status" value="1"/>
</dbReference>
<keyword evidence="3" id="KW-0378">Hydrolase</keyword>
<keyword evidence="6" id="KW-1185">Reference proteome</keyword>
<dbReference type="Proteomes" id="UP001162734">
    <property type="component" value="Chromosome"/>
</dbReference>
<dbReference type="PANTHER" id="PTHR43343:SF3">
    <property type="entry name" value="PROTEASE DO-LIKE 8, CHLOROPLASTIC"/>
    <property type="match status" value="1"/>
</dbReference>
<name>A0ABN6NBN7_9BACT</name>
<dbReference type="InterPro" id="IPR051201">
    <property type="entry name" value="Chloro_Bact_Ser_Proteases"/>
</dbReference>
<dbReference type="PRINTS" id="PR00834">
    <property type="entry name" value="PROTEASES2C"/>
</dbReference>
<evidence type="ECO:0000313" key="5">
    <source>
        <dbReference type="EMBL" id="BDG10461.1"/>
    </source>
</evidence>
<evidence type="ECO:0000256" key="3">
    <source>
        <dbReference type="ARBA" id="ARBA00022801"/>
    </source>
</evidence>
<dbReference type="PANTHER" id="PTHR43343">
    <property type="entry name" value="PEPTIDASE S12"/>
    <property type="match status" value="1"/>
</dbReference>
<proteinExistence type="inferred from homology"/>
<dbReference type="GO" id="GO:0006508">
    <property type="term" value="P:proteolysis"/>
    <property type="evidence" value="ECO:0007669"/>
    <property type="project" value="UniProtKB-KW"/>
</dbReference>
<dbReference type="RefSeq" id="WP_248342967.1">
    <property type="nucleotide sequence ID" value="NZ_AP025592.1"/>
</dbReference>
<dbReference type="SUPFAM" id="SSF50156">
    <property type="entry name" value="PDZ domain-like"/>
    <property type="match status" value="1"/>
</dbReference>
<dbReference type="SUPFAM" id="SSF50494">
    <property type="entry name" value="Trypsin-like serine proteases"/>
    <property type="match status" value="1"/>
</dbReference>
<protein>
    <submittedName>
        <fullName evidence="5">Serine protease</fullName>
    </submittedName>
</protein>
<dbReference type="InterPro" id="IPR001940">
    <property type="entry name" value="Peptidase_S1C"/>
</dbReference>